<dbReference type="Proteomes" id="UP000247810">
    <property type="component" value="Unassembled WGS sequence"/>
</dbReference>
<evidence type="ECO:0000256" key="9">
    <source>
        <dbReference type="SAM" id="Phobius"/>
    </source>
</evidence>
<evidence type="ECO:0000256" key="4">
    <source>
        <dbReference type="ARBA" id="ARBA00022723"/>
    </source>
</evidence>
<dbReference type="InterPro" id="IPR034804">
    <property type="entry name" value="SQR/QFR_C/D"/>
</dbReference>
<feature type="compositionally biased region" description="Polar residues" evidence="8">
    <location>
        <begin position="59"/>
        <end position="75"/>
    </location>
</feature>
<proteinExistence type="predicted"/>
<dbReference type="EMBL" id="KZ825933">
    <property type="protein sequence ID" value="PYH91810.1"/>
    <property type="molecule type" value="Genomic_DNA"/>
</dbReference>
<feature type="transmembrane region" description="Helical" evidence="9">
    <location>
        <begin position="90"/>
        <end position="111"/>
    </location>
</feature>
<dbReference type="PANTHER" id="PTHR10978:SF5">
    <property type="entry name" value="SUCCINATE DEHYDROGENASE CYTOCHROME B560 SUBUNIT, MITOCHONDRIAL"/>
    <property type="match status" value="1"/>
</dbReference>
<name>A0A319D3F0_9EURO</name>
<feature type="compositionally biased region" description="Pro residues" evidence="8">
    <location>
        <begin position="46"/>
        <end position="56"/>
    </location>
</feature>
<sequence>MALLARNMLSLPQKRPALLATLAKQQHQQQQQHQLRSPPPEKSKSPPSPPPKPKPTSPNNVSAGPSPPTCKSTNGQINSVSSALERNTGLLFSGSLYLFATSYLLAPYLGWDLSSTTLVAAVAGLPVAAKLALKFAVAWPFTFHVVNGIRYLVTSGAGTIGSRRQIVGMVWGVVVANVTIKALQDEN</sequence>
<dbReference type="GO" id="GO:0016020">
    <property type="term" value="C:membrane"/>
    <property type="evidence" value="ECO:0007669"/>
    <property type="project" value="UniProtKB-SubCell"/>
</dbReference>
<evidence type="ECO:0000256" key="2">
    <source>
        <dbReference type="ARBA" id="ARBA00022617"/>
    </source>
</evidence>
<evidence type="ECO:0000313" key="11">
    <source>
        <dbReference type="Proteomes" id="UP000247810"/>
    </source>
</evidence>
<dbReference type="GO" id="GO:0009055">
    <property type="term" value="F:electron transfer activity"/>
    <property type="evidence" value="ECO:0007669"/>
    <property type="project" value="InterPro"/>
</dbReference>
<evidence type="ECO:0000256" key="6">
    <source>
        <dbReference type="ARBA" id="ARBA00023004"/>
    </source>
</evidence>
<dbReference type="SUPFAM" id="SSF81343">
    <property type="entry name" value="Fumarate reductase respiratory complex transmembrane subunits"/>
    <property type="match status" value="1"/>
</dbReference>
<evidence type="ECO:0000256" key="1">
    <source>
        <dbReference type="ARBA" id="ARBA00004370"/>
    </source>
</evidence>
<feature type="transmembrane region" description="Helical" evidence="9">
    <location>
        <begin position="131"/>
        <end position="153"/>
    </location>
</feature>
<evidence type="ECO:0000256" key="8">
    <source>
        <dbReference type="SAM" id="MobiDB-lite"/>
    </source>
</evidence>
<organism evidence="10 11">
    <name type="scientific">Aspergillus ellipticus CBS 707.79</name>
    <dbReference type="NCBI Taxonomy" id="1448320"/>
    <lineage>
        <taxon>Eukaryota</taxon>
        <taxon>Fungi</taxon>
        <taxon>Dikarya</taxon>
        <taxon>Ascomycota</taxon>
        <taxon>Pezizomycotina</taxon>
        <taxon>Eurotiomycetes</taxon>
        <taxon>Eurotiomycetidae</taxon>
        <taxon>Eurotiales</taxon>
        <taxon>Aspergillaceae</taxon>
        <taxon>Aspergillus</taxon>
        <taxon>Aspergillus subgen. Circumdati</taxon>
    </lineage>
</organism>
<keyword evidence="5 9" id="KW-1133">Transmembrane helix</keyword>
<feature type="region of interest" description="Disordered" evidence="8">
    <location>
        <begin position="16"/>
        <end position="75"/>
    </location>
</feature>
<dbReference type="AlphaFoldDB" id="A0A319D3F0"/>
<keyword evidence="3 9" id="KW-0812">Transmembrane</keyword>
<accession>A0A319D3F0</accession>
<evidence type="ECO:0000256" key="7">
    <source>
        <dbReference type="ARBA" id="ARBA00023136"/>
    </source>
</evidence>
<dbReference type="PANTHER" id="PTHR10978">
    <property type="entry name" value="SUCCINATE DEHYDROGENASE CYTOCHROME B560 SUBUNIT"/>
    <property type="match status" value="1"/>
</dbReference>
<dbReference type="STRING" id="1448320.A0A319D3F0"/>
<keyword evidence="7 9" id="KW-0472">Membrane</keyword>
<dbReference type="Gene3D" id="1.20.1300.10">
    <property type="entry name" value="Fumarate reductase/succinate dehydrogenase, transmembrane subunit"/>
    <property type="match status" value="1"/>
</dbReference>
<dbReference type="GO" id="GO:0006099">
    <property type="term" value="P:tricarboxylic acid cycle"/>
    <property type="evidence" value="ECO:0007669"/>
    <property type="project" value="InterPro"/>
</dbReference>
<reference evidence="10 11" key="1">
    <citation type="submission" date="2018-02" db="EMBL/GenBank/DDBJ databases">
        <title>The genomes of Aspergillus section Nigri reveals drivers in fungal speciation.</title>
        <authorList>
            <consortium name="DOE Joint Genome Institute"/>
            <person name="Vesth T.C."/>
            <person name="Nybo J."/>
            <person name="Theobald S."/>
            <person name="Brandl J."/>
            <person name="Frisvad J.C."/>
            <person name="Nielsen K.F."/>
            <person name="Lyhne E.K."/>
            <person name="Kogle M.E."/>
            <person name="Kuo A."/>
            <person name="Riley R."/>
            <person name="Clum A."/>
            <person name="Nolan M."/>
            <person name="Lipzen A."/>
            <person name="Salamov A."/>
            <person name="Henrissat B."/>
            <person name="Wiebenga A."/>
            <person name="De vries R.P."/>
            <person name="Grigoriev I.V."/>
            <person name="Mortensen U.H."/>
            <person name="Andersen M.R."/>
            <person name="Baker S.E."/>
        </authorList>
    </citation>
    <scope>NUCLEOTIDE SEQUENCE [LARGE SCALE GENOMIC DNA]</scope>
    <source>
        <strain evidence="10 11">CBS 707.79</strain>
    </source>
</reference>
<gene>
    <name evidence="10" type="ORF">BO71DRAFT_432491</name>
</gene>
<keyword evidence="2" id="KW-0349">Heme</keyword>
<keyword evidence="11" id="KW-1185">Reference proteome</keyword>
<dbReference type="GO" id="GO:0006121">
    <property type="term" value="P:mitochondrial electron transport, succinate to ubiquinone"/>
    <property type="evidence" value="ECO:0007669"/>
    <property type="project" value="TreeGrafter"/>
</dbReference>
<dbReference type="VEuPathDB" id="FungiDB:BO71DRAFT_432491"/>
<feature type="compositionally biased region" description="Low complexity" evidence="8">
    <location>
        <begin position="25"/>
        <end position="34"/>
    </location>
</feature>
<dbReference type="GO" id="GO:0046872">
    <property type="term" value="F:metal ion binding"/>
    <property type="evidence" value="ECO:0007669"/>
    <property type="project" value="UniProtKB-KW"/>
</dbReference>
<keyword evidence="4" id="KW-0479">Metal-binding</keyword>
<keyword evidence="6" id="KW-0408">Iron</keyword>
<evidence type="ECO:0000256" key="3">
    <source>
        <dbReference type="ARBA" id="ARBA00022692"/>
    </source>
</evidence>
<evidence type="ECO:0000313" key="10">
    <source>
        <dbReference type="EMBL" id="PYH91810.1"/>
    </source>
</evidence>
<comment type="subcellular location">
    <subcellularLocation>
        <location evidence="1">Membrane</location>
    </subcellularLocation>
</comment>
<dbReference type="Pfam" id="PF01127">
    <property type="entry name" value="Sdh_cyt"/>
    <property type="match status" value="1"/>
</dbReference>
<dbReference type="GO" id="GO:0005739">
    <property type="term" value="C:mitochondrion"/>
    <property type="evidence" value="ECO:0007669"/>
    <property type="project" value="GOC"/>
</dbReference>
<evidence type="ECO:0008006" key="12">
    <source>
        <dbReference type="Google" id="ProtNLM"/>
    </source>
</evidence>
<dbReference type="InterPro" id="IPR014314">
    <property type="entry name" value="Succ_DH_cytb556"/>
</dbReference>
<dbReference type="InterPro" id="IPR000701">
    <property type="entry name" value="SuccDH_FuR_B_TM-su"/>
</dbReference>
<dbReference type="OrthoDB" id="588261at2759"/>
<evidence type="ECO:0000256" key="5">
    <source>
        <dbReference type="ARBA" id="ARBA00022989"/>
    </source>
</evidence>
<protein>
    <recommendedName>
        <fullName evidence="12">Cytochrome b560 subunit of succinate dehydrogenase</fullName>
    </recommendedName>
</protein>